<protein>
    <submittedName>
        <fullName evidence="9">MMPL family transporter</fullName>
    </submittedName>
</protein>
<dbReference type="Proteomes" id="UP001501442">
    <property type="component" value="Unassembled WGS sequence"/>
</dbReference>
<dbReference type="PANTHER" id="PTHR33406:SF11">
    <property type="entry name" value="MEMBRANE PROTEIN SCO6666-RELATED"/>
    <property type="match status" value="1"/>
</dbReference>
<feature type="transmembrane region" description="Helical" evidence="7">
    <location>
        <begin position="307"/>
        <end position="329"/>
    </location>
</feature>
<keyword evidence="10" id="KW-1185">Reference proteome</keyword>
<dbReference type="PROSITE" id="PS50156">
    <property type="entry name" value="SSD"/>
    <property type="match status" value="1"/>
</dbReference>
<feature type="transmembrane region" description="Helical" evidence="7">
    <location>
        <begin position="184"/>
        <end position="217"/>
    </location>
</feature>
<dbReference type="SUPFAM" id="SSF82866">
    <property type="entry name" value="Multidrug efflux transporter AcrB transmembrane domain"/>
    <property type="match status" value="2"/>
</dbReference>
<dbReference type="InterPro" id="IPR050545">
    <property type="entry name" value="Mycobact_MmpL"/>
</dbReference>
<evidence type="ECO:0000259" key="8">
    <source>
        <dbReference type="PROSITE" id="PS50156"/>
    </source>
</evidence>
<comment type="subcellular location">
    <subcellularLocation>
        <location evidence="1">Cell membrane</location>
        <topology evidence="1">Multi-pass membrane protein</topology>
    </subcellularLocation>
</comment>
<name>A0ABP8U8L5_9ACTN</name>
<keyword evidence="3" id="KW-1003">Cell membrane</keyword>
<feature type="transmembrane region" description="Helical" evidence="7">
    <location>
        <begin position="15"/>
        <end position="38"/>
    </location>
</feature>
<feature type="transmembrane region" description="Helical" evidence="7">
    <location>
        <begin position="538"/>
        <end position="557"/>
    </location>
</feature>
<evidence type="ECO:0000256" key="7">
    <source>
        <dbReference type="SAM" id="Phobius"/>
    </source>
</evidence>
<organism evidence="9 10">
    <name type="scientific">Actinoallomurus vinaceus</name>
    <dbReference type="NCBI Taxonomy" id="1080074"/>
    <lineage>
        <taxon>Bacteria</taxon>
        <taxon>Bacillati</taxon>
        <taxon>Actinomycetota</taxon>
        <taxon>Actinomycetes</taxon>
        <taxon>Streptosporangiales</taxon>
        <taxon>Thermomonosporaceae</taxon>
        <taxon>Actinoallomurus</taxon>
    </lineage>
</organism>
<sequence>MLESLARLTHRRRRWVLGAAAVFAVLAVVWGTQVFGALKGGGFEDPHSESARATALINERIGPPAGDLVVLYESASRTVDDPAFRDAVTGTLGRLPRDQVRGVTTFWSTGSPALVSRDRHATYVAVRLAGADVPARVTTYEKVRDRFAAPGLTTLRGGTVAVNSQLHDQTSKDLARAEMISMPILLVLLVVIFGSVVSALLPLTIGGVAILGAFTVLRLITMTTDVSTFAINIITMLGLGLAIDYSLFVVTRFREELGRTDSEREALTRTMATAGRTVAFSGVTVAIAFGGLLLFPQMFLRSMGLGGIAVVLVDMVAALTVLPALLAVLGRRVDALRVLPRRRADGAERGPWFRLAHSVMRRPVAYAVGVTIVLLALGAPFLGIRFGSVDVRALPSGAEGRTVATTLDRDFAHGALSPIDVVVAGPVSRPQTDAYVNRLRGVPGVTAAAIADTGRDATHIAVRFGADPQSGDARDLVRRIRSLPAPGAAYVGGETAQLVDLLSSLGHVLPWAALFVGAVTFALLFAALGSVLLPLKALLMNVLSLSAAFGVMVWGFQDGHLAGVLGFTSTGTVEASQPVLILAVAFGLSMDYELFLLSRIREEWQRTRDNTAAVAAGLQSTGRIITNAALLLAIVIAAFTTSGISFIKLIGVGLLVAVLVDATLVRALLVPATMRLLGRANWWLPAPLRRLHARVALRESG</sequence>
<feature type="transmembrane region" description="Helical" evidence="7">
    <location>
        <begin position="577"/>
        <end position="598"/>
    </location>
</feature>
<feature type="transmembrane region" description="Helical" evidence="7">
    <location>
        <begin position="624"/>
        <end position="644"/>
    </location>
</feature>
<feature type="transmembrane region" description="Helical" evidence="7">
    <location>
        <begin position="229"/>
        <end position="253"/>
    </location>
</feature>
<evidence type="ECO:0000256" key="4">
    <source>
        <dbReference type="ARBA" id="ARBA00022692"/>
    </source>
</evidence>
<evidence type="ECO:0000313" key="9">
    <source>
        <dbReference type="EMBL" id="GAA4626450.1"/>
    </source>
</evidence>
<dbReference type="InterPro" id="IPR000731">
    <property type="entry name" value="SSD"/>
</dbReference>
<dbReference type="PANTHER" id="PTHR33406">
    <property type="entry name" value="MEMBRANE PROTEIN MJ1562-RELATED"/>
    <property type="match status" value="1"/>
</dbReference>
<keyword evidence="4 7" id="KW-0812">Transmembrane</keyword>
<feature type="transmembrane region" description="Helical" evidence="7">
    <location>
        <begin position="508"/>
        <end position="531"/>
    </location>
</feature>
<evidence type="ECO:0000256" key="2">
    <source>
        <dbReference type="ARBA" id="ARBA00010157"/>
    </source>
</evidence>
<keyword evidence="6 7" id="KW-0472">Membrane</keyword>
<evidence type="ECO:0000313" key="10">
    <source>
        <dbReference type="Proteomes" id="UP001501442"/>
    </source>
</evidence>
<reference evidence="10" key="1">
    <citation type="journal article" date="2019" name="Int. J. Syst. Evol. Microbiol.">
        <title>The Global Catalogue of Microorganisms (GCM) 10K type strain sequencing project: providing services to taxonomists for standard genome sequencing and annotation.</title>
        <authorList>
            <consortium name="The Broad Institute Genomics Platform"/>
            <consortium name="The Broad Institute Genome Sequencing Center for Infectious Disease"/>
            <person name="Wu L."/>
            <person name="Ma J."/>
        </authorList>
    </citation>
    <scope>NUCLEOTIDE SEQUENCE [LARGE SCALE GENOMIC DNA]</scope>
    <source>
        <strain evidence="10">JCM 17939</strain>
    </source>
</reference>
<comment type="caution">
    <text evidence="9">The sequence shown here is derived from an EMBL/GenBank/DDBJ whole genome shotgun (WGS) entry which is preliminary data.</text>
</comment>
<feature type="transmembrane region" description="Helical" evidence="7">
    <location>
        <begin position="650"/>
        <end position="669"/>
    </location>
</feature>
<evidence type="ECO:0000256" key="6">
    <source>
        <dbReference type="ARBA" id="ARBA00023136"/>
    </source>
</evidence>
<proteinExistence type="inferred from homology"/>
<dbReference type="EMBL" id="BAABHK010000004">
    <property type="protein sequence ID" value="GAA4626450.1"/>
    <property type="molecule type" value="Genomic_DNA"/>
</dbReference>
<dbReference type="Gene3D" id="1.20.1640.10">
    <property type="entry name" value="Multidrug efflux transporter AcrB transmembrane domain"/>
    <property type="match status" value="2"/>
</dbReference>
<feature type="domain" description="SSD" evidence="8">
    <location>
        <begin position="209"/>
        <end position="328"/>
    </location>
</feature>
<evidence type="ECO:0000256" key="1">
    <source>
        <dbReference type="ARBA" id="ARBA00004651"/>
    </source>
</evidence>
<accession>A0ABP8U8L5</accession>
<comment type="similarity">
    <text evidence="2">Belongs to the resistance-nodulation-cell division (RND) (TC 2.A.6) family. MmpL subfamily.</text>
</comment>
<dbReference type="RefSeq" id="WP_345431862.1">
    <property type="nucleotide sequence ID" value="NZ_BAABHK010000004.1"/>
</dbReference>
<evidence type="ECO:0000256" key="5">
    <source>
        <dbReference type="ARBA" id="ARBA00022989"/>
    </source>
</evidence>
<feature type="transmembrane region" description="Helical" evidence="7">
    <location>
        <begin position="364"/>
        <end position="384"/>
    </location>
</feature>
<feature type="transmembrane region" description="Helical" evidence="7">
    <location>
        <begin position="274"/>
        <end position="295"/>
    </location>
</feature>
<evidence type="ECO:0000256" key="3">
    <source>
        <dbReference type="ARBA" id="ARBA00022475"/>
    </source>
</evidence>
<keyword evidence="5 7" id="KW-1133">Transmembrane helix</keyword>
<dbReference type="InterPro" id="IPR004869">
    <property type="entry name" value="MMPL_dom"/>
</dbReference>
<dbReference type="Pfam" id="PF03176">
    <property type="entry name" value="MMPL"/>
    <property type="match status" value="2"/>
</dbReference>
<gene>
    <name evidence="9" type="ORF">GCM10023196_034750</name>
</gene>